<evidence type="ECO:0000313" key="3">
    <source>
        <dbReference type="Proteomes" id="UP001175226"/>
    </source>
</evidence>
<evidence type="ECO:0000313" key="2">
    <source>
        <dbReference type="EMBL" id="KAK0421592.1"/>
    </source>
</evidence>
<dbReference type="Proteomes" id="UP001175226">
    <property type="component" value="Unassembled WGS sequence"/>
</dbReference>
<organism evidence="2 3">
    <name type="scientific">Armillaria borealis</name>
    <dbReference type="NCBI Taxonomy" id="47425"/>
    <lineage>
        <taxon>Eukaryota</taxon>
        <taxon>Fungi</taxon>
        <taxon>Dikarya</taxon>
        <taxon>Basidiomycota</taxon>
        <taxon>Agaricomycotina</taxon>
        <taxon>Agaricomycetes</taxon>
        <taxon>Agaricomycetidae</taxon>
        <taxon>Agaricales</taxon>
        <taxon>Marasmiineae</taxon>
        <taxon>Physalacriaceae</taxon>
        <taxon>Armillaria</taxon>
    </lineage>
</organism>
<accession>A0AA39M5D8</accession>
<gene>
    <name evidence="2" type="ORF">EV421DRAFT_1747166</name>
</gene>
<keyword evidence="1" id="KW-0732">Signal</keyword>
<comment type="caution">
    <text evidence="2">The sequence shown here is derived from an EMBL/GenBank/DDBJ whole genome shotgun (WGS) entry which is preliminary data.</text>
</comment>
<name>A0AA39M5D8_9AGAR</name>
<proteinExistence type="predicted"/>
<protein>
    <recommendedName>
        <fullName evidence="4">F-box domain-containing protein</fullName>
    </recommendedName>
</protein>
<evidence type="ECO:0000256" key="1">
    <source>
        <dbReference type="SAM" id="SignalP"/>
    </source>
</evidence>
<feature type="signal peptide" evidence="1">
    <location>
        <begin position="1"/>
        <end position="20"/>
    </location>
</feature>
<sequence length="544" mass="60469">MSKPSLLSHSFLCLVPGVHTIGLERVSAVFNIASTGLRGIDTDIALGSRSCFTCSTASRSFVIHSFSTRYITPAVNTMATLLTLPDEILGIIIESVLESVGSSKRSRTAAHLRLICQRLRPLFEPIAWRSLVLYCGNPGRSRTDPWEYARHNSTDALTCFRNYRDGSLFASVKLLKIVCLHCLPKNATSYPDSDRVYELISSLPSLSSVVFVDVTLDVLPIPQHHVPHSLTSLHLKFCCTTINGLNRLFRKFTEVSEVTVCATSVPSTAVTLVPSKVGMILKQDVLWSETAEHTTVAEQRAQRTAIHKFTACCTQFSNIFDWLNSEDSWYDHSAIKNLRVDGEIMQNDSARLDKFLQGHRTRSNNASLPNTVLPDRCKATSLGTVTSFIPQSVETLSREGNCVLETLAISFDADAFGQDGMLPFGLLDLLRPLSTWKDSLRVLTFTYNLANYEAIHHAKLHWITRLAFRSFPLAIQCRLQTGYHLDMSECLDDAPDSVESGDLLSLDHLASGVKDVVRGDGSIMRVDRQIEILQHMGLMSYLTL</sequence>
<keyword evidence="3" id="KW-1185">Reference proteome</keyword>
<feature type="chain" id="PRO_5041324312" description="F-box domain-containing protein" evidence="1">
    <location>
        <begin position="21"/>
        <end position="544"/>
    </location>
</feature>
<evidence type="ECO:0008006" key="4">
    <source>
        <dbReference type="Google" id="ProtNLM"/>
    </source>
</evidence>
<reference evidence="2" key="1">
    <citation type="submission" date="2023-06" db="EMBL/GenBank/DDBJ databases">
        <authorList>
            <consortium name="Lawrence Berkeley National Laboratory"/>
            <person name="Ahrendt S."/>
            <person name="Sahu N."/>
            <person name="Indic B."/>
            <person name="Wong-Bajracharya J."/>
            <person name="Merenyi Z."/>
            <person name="Ke H.-M."/>
            <person name="Monk M."/>
            <person name="Kocsube S."/>
            <person name="Drula E."/>
            <person name="Lipzen A."/>
            <person name="Balint B."/>
            <person name="Henrissat B."/>
            <person name="Andreopoulos B."/>
            <person name="Martin F.M."/>
            <person name="Harder C.B."/>
            <person name="Rigling D."/>
            <person name="Ford K.L."/>
            <person name="Foster G.D."/>
            <person name="Pangilinan J."/>
            <person name="Papanicolaou A."/>
            <person name="Barry K."/>
            <person name="LaButti K."/>
            <person name="Viragh M."/>
            <person name="Koriabine M."/>
            <person name="Yan M."/>
            <person name="Riley R."/>
            <person name="Champramary S."/>
            <person name="Plett K.L."/>
            <person name="Tsai I.J."/>
            <person name="Slot J."/>
            <person name="Sipos G."/>
            <person name="Plett J."/>
            <person name="Nagy L.G."/>
            <person name="Grigoriev I.V."/>
        </authorList>
    </citation>
    <scope>NUCLEOTIDE SEQUENCE</scope>
    <source>
        <strain evidence="2">FPL87.14</strain>
    </source>
</reference>
<dbReference type="AlphaFoldDB" id="A0AA39M5D8"/>
<dbReference type="EMBL" id="JAUEPT010000438">
    <property type="protein sequence ID" value="KAK0421592.1"/>
    <property type="molecule type" value="Genomic_DNA"/>
</dbReference>